<dbReference type="GeneID" id="74897040"/>
<accession>C8V7Y7</accession>
<organism evidence="1 2">
    <name type="scientific">Emericella nidulans (strain FGSC A4 / ATCC 38163 / CBS 112.46 / NRRL 194 / M139)</name>
    <name type="common">Aspergillus nidulans</name>
    <dbReference type="NCBI Taxonomy" id="227321"/>
    <lineage>
        <taxon>Eukaryota</taxon>
        <taxon>Fungi</taxon>
        <taxon>Dikarya</taxon>
        <taxon>Ascomycota</taxon>
        <taxon>Pezizomycotina</taxon>
        <taxon>Eurotiomycetes</taxon>
        <taxon>Eurotiomycetidae</taxon>
        <taxon>Eurotiales</taxon>
        <taxon>Aspergillaceae</taxon>
        <taxon>Aspergillus</taxon>
        <taxon>Aspergillus subgen. Nidulantes</taxon>
    </lineage>
</organism>
<dbReference type="RefSeq" id="XP_050467550.1">
    <property type="nucleotide sequence ID" value="XM_050611531.1"/>
</dbReference>
<evidence type="ECO:0000313" key="2">
    <source>
        <dbReference type="Proteomes" id="UP000000560"/>
    </source>
</evidence>
<gene>
    <name evidence="1" type="ORF">ANIA_11460</name>
</gene>
<dbReference type="AlphaFoldDB" id="C8V7Y7"/>
<dbReference type="Proteomes" id="UP000000560">
    <property type="component" value="Chromosome III"/>
</dbReference>
<dbReference type="InParanoid" id="C8V7Y7"/>
<reference evidence="2" key="1">
    <citation type="journal article" date="2005" name="Nature">
        <title>Sequencing of Aspergillus nidulans and comparative analysis with A. fumigatus and A. oryzae.</title>
        <authorList>
            <person name="Galagan J.E."/>
            <person name="Calvo S.E."/>
            <person name="Cuomo C."/>
            <person name="Ma L.J."/>
            <person name="Wortman J.R."/>
            <person name="Batzoglou S."/>
            <person name="Lee S.I."/>
            <person name="Basturkmen M."/>
            <person name="Spevak C.C."/>
            <person name="Clutterbuck J."/>
            <person name="Kapitonov V."/>
            <person name="Jurka J."/>
            <person name="Scazzocchio C."/>
            <person name="Farman M."/>
            <person name="Butler J."/>
            <person name="Purcell S."/>
            <person name="Harris S."/>
            <person name="Braus G.H."/>
            <person name="Draht O."/>
            <person name="Busch S."/>
            <person name="D'Enfert C."/>
            <person name="Bouchier C."/>
            <person name="Goldman G.H."/>
            <person name="Bell-Pedersen D."/>
            <person name="Griffiths-Jones S."/>
            <person name="Doonan J.H."/>
            <person name="Yu J."/>
            <person name="Vienken K."/>
            <person name="Pain A."/>
            <person name="Freitag M."/>
            <person name="Selker E.U."/>
            <person name="Archer D.B."/>
            <person name="Penalva M.A."/>
            <person name="Oakley B.R."/>
            <person name="Momany M."/>
            <person name="Tanaka T."/>
            <person name="Kumagai T."/>
            <person name="Asai K."/>
            <person name="Machida M."/>
            <person name="Nierman W.C."/>
            <person name="Denning D.W."/>
            <person name="Caddick M."/>
            <person name="Hynes M."/>
            <person name="Paoletti M."/>
            <person name="Fischer R."/>
            <person name="Miller B."/>
            <person name="Dyer P."/>
            <person name="Sachs M.S."/>
            <person name="Osmani S.A."/>
            <person name="Birren B.W."/>
        </authorList>
    </citation>
    <scope>NUCLEOTIDE SEQUENCE [LARGE SCALE GENOMIC DNA]</scope>
    <source>
        <strain evidence="2">FGSC A4 / ATCC 38163 / CBS 112.46 / NRRL 194 / M139</strain>
    </source>
</reference>
<dbReference type="KEGG" id="ani:ANIA_11460"/>
<sequence length="44" mass="4890">MWAIHKGQSPKPKKFVSSHVYDVITITHHPPPKSSPNLTPSLTV</sequence>
<evidence type="ECO:0000313" key="1">
    <source>
        <dbReference type="EMBL" id="CBF76109.1"/>
    </source>
</evidence>
<name>C8V7Y7_EMENI</name>
<proteinExistence type="predicted"/>
<keyword evidence="2" id="KW-1185">Reference proteome</keyword>
<protein>
    <submittedName>
        <fullName evidence="1">Uncharacterized protein</fullName>
    </submittedName>
</protein>
<dbReference type="HOGENOM" id="CLU_3224555_0_0_1"/>
<dbReference type="EMBL" id="BN001303">
    <property type="protein sequence ID" value="CBF76109.1"/>
    <property type="molecule type" value="Genomic_DNA"/>
</dbReference>
<reference evidence="2" key="2">
    <citation type="journal article" date="2009" name="Fungal Genet. Biol.">
        <title>The 2008 update of the Aspergillus nidulans genome annotation: a community effort.</title>
        <authorList>
            <person name="Wortman J.R."/>
            <person name="Gilsenan J.M."/>
            <person name="Joardar V."/>
            <person name="Deegan J."/>
            <person name="Clutterbuck J."/>
            <person name="Andersen M.R."/>
            <person name="Archer D."/>
            <person name="Bencina M."/>
            <person name="Braus G."/>
            <person name="Coutinho P."/>
            <person name="von Dohren H."/>
            <person name="Doonan J."/>
            <person name="Driessen A.J."/>
            <person name="Durek P."/>
            <person name="Espeso E."/>
            <person name="Fekete E."/>
            <person name="Flipphi M."/>
            <person name="Estrada C.G."/>
            <person name="Geysens S."/>
            <person name="Goldman G."/>
            <person name="de Groot P.W."/>
            <person name="Hansen K."/>
            <person name="Harris S.D."/>
            <person name="Heinekamp T."/>
            <person name="Helmstaedt K."/>
            <person name="Henrissat B."/>
            <person name="Hofmann G."/>
            <person name="Homan T."/>
            <person name="Horio T."/>
            <person name="Horiuchi H."/>
            <person name="James S."/>
            <person name="Jones M."/>
            <person name="Karaffa L."/>
            <person name="Karanyi Z."/>
            <person name="Kato M."/>
            <person name="Keller N."/>
            <person name="Kelly D.E."/>
            <person name="Kiel J.A."/>
            <person name="Kim J.M."/>
            <person name="van der Klei I.J."/>
            <person name="Klis F.M."/>
            <person name="Kovalchuk A."/>
            <person name="Krasevec N."/>
            <person name="Kubicek C.P."/>
            <person name="Liu B."/>
            <person name="Maccabe A."/>
            <person name="Meyer V."/>
            <person name="Mirabito P."/>
            <person name="Miskei M."/>
            <person name="Mos M."/>
            <person name="Mullins J."/>
            <person name="Nelson D.R."/>
            <person name="Nielsen J."/>
            <person name="Oakley B.R."/>
            <person name="Osmani S.A."/>
            <person name="Pakula T."/>
            <person name="Paszewski A."/>
            <person name="Paulsen I."/>
            <person name="Pilsyk S."/>
            <person name="Pocsi I."/>
            <person name="Punt P.J."/>
            <person name="Ram A.F."/>
            <person name="Ren Q."/>
            <person name="Robellet X."/>
            <person name="Robson G."/>
            <person name="Seiboth B."/>
            <person name="van Solingen P."/>
            <person name="Specht T."/>
            <person name="Sun J."/>
            <person name="Taheri-Talesh N."/>
            <person name="Takeshita N."/>
            <person name="Ussery D."/>
            <person name="vanKuyk P.A."/>
            <person name="Visser H."/>
            <person name="van de Vondervoort P.J."/>
            <person name="de Vries R.P."/>
            <person name="Walton J."/>
            <person name="Xiang X."/>
            <person name="Xiong Y."/>
            <person name="Zeng A.P."/>
            <person name="Brandt B.W."/>
            <person name="Cornell M.J."/>
            <person name="van den Hondel C.A."/>
            <person name="Visser J."/>
            <person name="Oliver S.G."/>
            <person name="Turner G."/>
        </authorList>
    </citation>
    <scope>GENOME REANNOTATION</scope>
    <source>
        <strain evidence="2">FGSC A4 / ATCC 38163 / CBS 112.46 / NRRL 194 / M139</strain>
    </source>
</reference>